<gene>
    <name evidence="1" type="ORF">FMOSSE_LOCUS15610</name>
</gene>
<feature type="non-terminal residue" evidence="1">
    <location>
        <position position="1"/>
    </location>
</feature>
<dbReference type="Proteomes" id="UP000789375">
    <property type="component" value="Unassembled WGS sequence"/>
</dbReference>
<dbReference type="AlphaFoldDB" id="A0A9N9IDE0"/>
<dbReference type="EMBL" id="CAJVPP010016664">
    <property type="protein sequence ID" value="CAG8730259.1"/>
    <property type="molecule type" value="Genomic_DNA"/>
</dbReference>
<reference evidence="1" key="1">
    <citation type="submission" date="2021-06" db="EMBL/GenBank/DDBJ databases">
        <authorList>
            <person name="Kallberg Y."/>
            <person name="Tangrot J."/>
            <person name="Rosling A."/>
        </authorList>
    </citation>
    <scope>NUCLEOTIDE SEQUENCE</scope>
    <source>
        <strain evidence="1">87-6 pot B 2015</strain>
    </source>
</reference>
<comment type="caution">
    <text evidence="1">The sequence shown here is derived from an EMBL/GenBank/DDBJ whole genome shotgun (WGS) entry which is preliminary data.</text>
</comment>
<feature type="non-terminal residue" evidence="1">
    <location>
        <position position="44"/>
    </location>
</feature>
<organism evidence="1 2">
    <name type="scientific">Funneliformis mosseae</name>
    <name type="common">Endomycorrhizal fungus</name>
    <name type="synonym">Glomus mosseae</name>
    <dbReference type="NCBI Taxonomy" id="27381"/>
    <lineage>
        <taxon>Eukaryota</taxon>
        <taxon>Fungi</taxon>
        <taxon>Fungi incertae sedis</taxon>
        <taxon>Mucoromycota</taxon>
        <taxon>Glomeromycotina</taxon>
        <taxon>Glomeromycetes</taxon>
        <taxon>Glomerales</taxon>
        <taxon>Glomeraceae</taxon>
        <taxon>Funneliformis</taxon>
    </lineage>
</organism>
<accession>A0A9N9IDE0</accession>
<keyword evidence="2" id="KW-1185">Reference proteome</keyword>
<protein>
    <submittedName>
        <fullName evidence="1">5854_t:CDS:1</fullName>
    </submittedName>
</protein>
<evidence type="ECO:0000313" key="1">
    <source>
        <dbReference type="EMBL" id="CAG8730259.1"/>
    </source>
</evidence>
<name>A0A9N9IDE0_FUNMO</name>
<proteinExistence type="predicted"/>
<sequence length="44" mass="5047">WNSKAALLIEHRKLQYSQECVACCNRVKSSTSADSPKKSDMFER</sequence>
<evidence type="ECO:0000313" key="2">
    <source>
        <dbReference type="Proteomes" id="UP000789375"/>
    </source>
</evidence>